<dbReference type="PANTHER" id="PTHR44411:SF1">
    <property type="entry name" value="THO COMPLEX SUBUNIT 6 HOMOLOG"/>
    <property type="match status" value="1"/>
</dbReference>
<dbReference type="SUPFAM" id="SSF50978">
    <property type="entry name" value="WD40 repeat-like"/>
    <property type="match status" value="1"/>
</dbReference>
<dbReference type="SMART" id="SM00320">
    <property type="entry name" value="WD40"/>
    <property type="match status" value="3"/>
</dbReference>
<dbReference type="InterPro" id="IPR036322">
    <property type="entry name" value="WD40_repeat_dom_sf"/>
</dbReference>
<dbReference type="InParanoid" id="B3S4N0"/>
<gene>
    <name evidence="4" type="ORF">TRIADDRAFT_59146</name>
</gene>
<dbReference type="FunCoup" id="B3S4N0">
    <property type="interactions" value="1010"/>
</dbReference>
<evidence type="ECO:0000256" key="1">
    <source>
        <dbReference type="ARBA" id="ARBA00009728"/>
    </source>
</evidence>
<evidence type="ECO:0000256" key="3">
    <source>
        <dbReference type="PROSITE-ProRule" id="PRU00221"/>
    </source>
</evidence>
<dbReference type="InterPro" id="IPR015943">
    <property type="entry name" value="WD40/YVTN_repeat-like_dom_sf"/>
</dbReference>
<dbReference type="InterPro" id="IPR001680">
    <property type="entry name" value="WD40_rpt"/>
</dbReference>
<dbReference type="HOGENOM" id="CLU_060667_0_0_1"/>
<dbReference type="GO" id="GO:0006406">
    <property type="term" value="P:mRNA export from nucleus"/>
    <property type="evidence" value="ECO:0000318"/>
    <property type="project" value="GO_Central"/>
</dbReference>
<evidence type="ECO:0000256" key="2">
    <source>
        <dbReference type="ARBA" id="ARBA00022574"/>
    </source>
</evidence>
<feature type="repeat" description="WD" evidence="3">
    <location>
        <begin position="111"/>
        <end position="152"/>
    </location>
</feature>
<dbReference type="AlphaFoldDB" id="B3S4N0"/>
<keyword evidence="2 3" id="KW-0853">WD repeat</keyword>
<reference evidence="4 5" key="1">
    <citation type="journal article" date="2008" name="Nature">
        <title>The Trichoplax genome and the nature of placozoans.</title>
        <authorList>
            <person name="Srivastava M."/>
            <person name="Begovic E."/>
            <person name="Chapman J."/>
            <person name="Putnam N.H."/>
            <person name="Hellsten U."/>
            <person name="Kawashima T."/>
            <person name="Kuo A."/>
            <person name="Mitros T."/>
            <person name="Salamov A."/>
            <person name="Carpenter M.L."/>
            <person name="Signorovitch A.Y."/>
            <person name="Moreno M.A."/>
            <person name="Kamm K."/>
            <person name="Grimwood J."/>
            <person name="Schmutz J."/>
            <person name="Shapiro H."/>
            <person name="Grigoriev I.V."/>
            <person name="Buss L.W."/>
            <person name="Schierwater B."/>
            <person name="Dellaporta S.L."/>
            <person name="Rokhsar D.S."/>
        </authorList>
    </citation>
    <scope>NUCLEOTIDE SEQUENCE [LARGE SCALE GENOMIC DNA]</scope>
    <source>
        <strain evidence="4 5">Grell-BS-1999</strain>
    </source>
</reference>
<accession>B3S4N0</accession>
<proteinExistence type="inferred from homology"/>
<protein>
    <submittedName>
        <fullName evidence="4">Uncharacterized protein</fullName>
    </submittedName>
</protein>
<dbReference type="OMA" id="FTEDWLL"/>
<dbReference type="PROSITE" id="PS50294">
    <property type="entry name" value="WD_REPEATS_REGION"/>
    <property type="match status" value="1"/>
</dbReference>
<evidence type="ECO:0000313" key="4">
    <source>
        <dbReference type="EMBL" id="EDV22660.1"/>
    </source>
</evidence>
<dbReference type="OrthoDB" id="273067at2759"/>
<evidence type="ECO:0000313" key="5">
    <source>
        <dbReference type="Proteomes" id="UP000009022"/>
    </source>
</evidence>
<dbReference type="RefSeq" id="XP_002115204.1">
    <property type="nucleotide sequence ID" value="XM_002115168.1"/>
</dbReference>
<dbReference type="eggNOG" id="KOG0649">
    <property type="taxonomic scope" value="Eukaryota"/>
</dbReference>
<dbReference type="PhylomeDB" id="B3S4N0"/>
<dbReference type="Proteomes" id="UP000009022">
    <property type="component" value="Unassembled WGS sequence"/>
</dbReference>
<sequence length="293" mass="32247">MDMYGVVYSLCYSPCGKLLAAGDNFGRIFIFQYVDALANYICIFFCIGVVHSGPIYALTSTSTYLVCGILDRIVGYKWSEILDKENILYCGCGDGRIYGYDLKSGHNKCSMVGHEDSIHSIVLDPQSKACISSSEDGSVRFWDNRKPSQIAIIEPYKHQQLSHHGGGKWISAMATDTDGNWMACGGATGLSIWHLQSRTLTSSCNDITACVRDVVFYDGNFITVGDNHHVTHTTINGEVTATIPTSSSPNFAIQINENLNSKPVLCTAGNSIMIDIFINFFYKTTSFQCTCSY</sequence>
<name>B3S4N0_TRIAD</name>
<dbReference type="PROSITE" id="PS50082">
    <property type="entry name" value="WD_REPEATS_2"/>
    <property type="match status" value="1"/>
</dbReference>
<dbReference type="GeneID" id="6756254"/>
<dbReference type="CTD" id="6756254"/>
<organism evidence="4 5">
    <name type="scientific">Trichoplax adhaerens</name>
    <name type="common">Trichoplax reptans</name>
    <dbReference type="NCBI Taxonomy" id="10228"/>
    <lineage>
        <taxon>Eukaryota</taxon>
        <taxon>Metazoa</taxon>
        <taxon>Placozoa</taxon>
        <taxon>Uniplacotomia</taxon>
        <taxon>Trichoplacea</taxon>
        <taxon>Trichoplacidae</taxon>
        <taxon>Trichoplax</taxon>
    </lineage>
</organism>
<keyword evidence="5" id="KW-1185">Reference proteome</keyword>
<dbReference type="GO" id="GO:0000347">
    <property type="term" value="C:THO complex"/>
    <property type="evidence" value="ECO:0000318"/>
    <property type="project" value="GO_Central"/>
</dbReference>
<dbReference type="PANTHER" id="PTHR44411">
    <property type="entry name" value="THO COMPLEX SUBUNIT 6 HOMOLOG"/>
    <property type="match status" value="1"/>
</dbReference>
<dbReference type="EMBL" id="DS985249">
    <property type="protein sequence ID" value="EDV22660.1"/>
    <property type="molecule type" value="Genomic_DNA"/>
</dbReference>
<dbReference type="STRING" id="10228.B3S4N0"/>
<dbReference type="InterPro" id="IPR042626">
    <property type="entry name" value="THOC6"/>
</dbReference>
<dbReference type="KEGG" id="tad:TRIADDRAFT_59146"/>
<dbReference type="Gene3D" id="2.130.10.10">
    <property type="entry name" value="YVTN repeat-like/Quinoprotein amine dehydrogenase"/>
    <property type="match status" value="2"/>
</dbReference>
<comment type="similarity">
    <text evidence="1">Belongs to the WD repeat THOC6 family.</text>
</comment>
<dbReference type="GO" id="GO:0000346">
    <property type="term" value="C:transcription export complex"/>
    <property type="evidence" value="ECO:0000318"/>
    <property type="project" value="GO_Central"/>
</dbReference>
<dbReference type="Pfam" id="PF00400">
    <property type="entry name" value="WD40"/>
    <property type="match status" value="1"/>
</dbReference>